<dbReference type="Pfam" id="PF03453">
    <property type="entry name" value="MoeA_N"/>
    <property type="match status" value="1"/>
</dbReference>
<keyword evidence="4" id="KW-0460">Magnesium</keyword>
<comment type="cofactor">
    <cofactor evidence="4">
        <name>Mg(2+)</name>
        <dbReference type="ChEBI" id="CHEBI:18420"/>
    </cofactor>
</comment>
<dbReference type="InterPro" id="IPR001453">
    <property type="entry name" value="MoaB/Mog_dom"/>
</dbReference>
<dbReference type="SUPFAM" id="SSF63882">
    <property type="entry name" value="MoeA N-terminal region -like"/>
    <property type="match status" value="1"/>
</dbReference>
<dbReference type="RefSeq" id="WP_211679950.1">
    <property type="nucleotide sequence ID" value="NZ_JAGRQH010000001.1"/>
</dbReference>
<keyword evidence="7" id="KW-1185">Reference proteome</keyword>
<keyword evidence="4" id="KW-0500">Molybdenum</keyword>
<evidence type="ECO:0000256" key="1">
    <source>
        <dbReference type="ARBA" id="ARBA00002901"/>
    </source>
</evidence>
<keyword evidence="4" id="KW-0808">Transferase</keyword>
<dbReference type="SMART" id="SM00852">
    <property type="entry name" value="MoCF_biosynth"/>
    <property type="match status" value="1"/>
</dbReference>
<dbReference type="Gene3D" id="2.40.340.10">
    <property type="entry name" value="MoeA, C-terminal, domain IV"/>
    <property type="match status" value="1"/>
</dbReference>
<evidence type="ECO:0000313" key="7">
    <source>
        <dbReference type="Proteomes" id="UP000677812"/>
    </source>
</evidence>
<comment type="caution">
    <text evidence="6">The sequence shown here is derived from an EMBL/GenBank/DDBJ whole genome shotgun (WGS) entry which is preliminary data.</text>
</comment>
<dbReference type="CDD" id="cd00887">
    <property type="entry name" value="MoeA"/>
    <property type="match status" value="1"/>
</dbReference>
<gene>
    <name evidence="6" type="ORF">KB213_00730</name>
</gene>
<dbReference type="Pfam" id="PF00994">
    <property type="entry name" value="MoCF_biosynth"/>
    <property type="match status" value="1"/>
</dbReference>
<dbReference type="PANTHER" id="PTHR10192">
    <property type="entry name" value="MOLYBDOPTERIN BIOSYNTHESIS PROTEIN"/>
    <property type="match status" value="1"/>
</dbReference>
<evidence type="ECO:0000313" key="6">
    <source>
        <dbReference type="EMBL" id="MBR0558587.1"/>
    </source>
</evidence>
<evidence type="ECO:0000256" key="3">
    <source>
        <dbReference type="ARBA" id="ARBA00047317"/>
    </source>
</evidence>
<comment type="catalytic activity">
    <reaction evidence="3">
        <text>adenylyl-molybdopterin + molybdate = Mo-molybdopterin + AMP + H(+)</text>
        <dbReference type="Rhea" id="RHEA:35047"/>
        <dbReference type="ChEBI" id="CHEBI:15378"/>
        <dbReference type="ChEBI" id="CHEBI:36264"/>
        <dbReference type="ChEBI" id="CHEBI:62727"/>
        <dbReference type="ChEBI" id="CHEBI:71302"/>
        <dbReference type="ChEBI" id="CHEBI:456215"/>
        <dbReference type="EC" id="2.10.1.1"/>
    </reaction>
</comment>
<dbReference type="PANTHER" id="PTHR10192:SF5">
    <property type="entry name" value="GEPHYRIN"/>
    <property type="match status" value="1"/>
</dbReference>
<keyword evidence="4" id="KW-0479">Metal-binding</keyword>
<dbReference type="InterPro" id="IPR036425">
    <property type="entry name" value="MoaB/Mog-like_dom_sf"/>
</dbReference>
<dbReference type="InterPro" id="IPR036135">
    <property type="entry name" value="MoeA_linker/N_sf"/>
</dbReference>
<dbReference type="Gene3D" id="3.40.980.10">
    <property type="entry name" value="MoaB/Mog-like domain"/>
    <property type="match status" value="1"/>
</dbReference>
<dbReference type="InterPro" id="IPR036688">
    <property type="entry name" value="MoeA_C_domain_IV_sf"/>
</dbReference>
<organism evidence="6 7">
    <name type="scientific">Neokomagataea anthophila</name>
    <dbReference type="NCBI Taxonomy" id="2826925"/>
    <lineage>
        <taxon>Bacteria</taxon>
        <taxon>Pseudomonadati</taxon>
        <taxon>Pseudomonadota</taxon>
        <taxon>Alphaproteobacteria</taxon>
        <taxon>Acetobacterales</taxon>
        <taxon>Acetobacteraceae</taxon>
        <taxon>Neokomagataea</taxon>
    </lineage>
</organism>
<dbReference type="SUPFAM" id="SSF53218">
    <property type="entry name" value="Molybdenum cofactor biosynthesis proteins"/>
    <property type="match status" value="1"/>
</dbReference>
<protein>
    <recommendedName>
        <fullName evidence="4">Molybdopterin molybdenumtransferase</fullName>
        <ecNumber evidence="4">2.10.1.1</ecNumber>
    </recommendedName>
</protein>
<evidence type="ECO:0000259" key="5">
    <source>
        <dbReference type="SMART" id="SM00852"/>
    </source>
</evidence>
<dbReference type="Gene3D" id="3.90.105.10">
    <property type="entry name" value="Molybdopterin biosynthesis moea protein, domain 2"/>
    <property type="match status" value="1"/>
</dbReference>
<dbReference type="Gene3D" id="2.170.190.11">
    <property type="entry name" value="Molybdopterin biosynthesis moea protein, domain 3"/>
    <property type="match status" value="1"/>
</dbReference>
<name>A0ABS5E3W6_9PROT</name>
<dbReference type="InterPro" id="IPR038987">
    <property type="entry name" value="MoeA-like"/>
</dbReference>
<dbReference type="EC" id="2.10.1.1" evidence="4"/>
<evidence type="ECO:0000256" key="4">
    <source>
        <dbReference type="RuleBase" id="RU365090"/>
    </source>
</evidence>
<dbReference type="EMBL" id="JAGRQH010000001">
    <property type="protein sequence ID" value="MBR0558587.1"/>
    <property type="molecule type" value="Genomic_DNA"/>
</dbReference>
<comment type="similarity">
    <text evidence="2 4">Belongs to the MoeA family.</text>
</comment>
<comment type="pathway">
    <text evidence="4">Cofactor biosynthesis; molybdopterin biosynthesis.</text>
</comment>
<comment type="function">
    <text evidence="1 4">Catalyzes the insertion of molybdate into adenylated molybdopterin with the concomitant release of AMP.</text>
</comment>
<accession>A0ABS5E3W6</accession>
<keyword evidence="4" id="KW-0501">Molybdenum cofactor biosynthesis</keyword>
<sequence length="407" mass="43440">MNALITVSRAESLIWEHAGDFGTIQVPLNKAVGRTLRQVVRAERDQPPCDRAAVNGFAVCWADLPESGVLRVVGLQRAGKAPLTLPDGDVCLEIMTGAILPDGADTVIPGERVKRQGDSIFIPVENVPTEGAFVDRQGDVCQAQAPLLEPGMVLRWPVLAVLAANGVSDVTVSADPSIGVFAVGDSLVPVDSEDDDEPLEPWQLRRSSEYAITGALHGFGFKRGQRRHVANNVKDVREALAEELATHDVLILGEGGPFGTPSAVANALEELGVTVIFDGVAQEPGSAFWFGVGPEGQCIFGLPADPVGVTVCMRRYVLPFLKRAQKRCINAPPRVALAEHVPELNGLTRFVAVGVQYDATGRAMAYPKDIVVSGEFGSLLDVDGFVEIEGIIDGVEPRIEAVPFFPI</sequence>
<dbReference type="Proteomes" id="UP000677812">
    <property type="component" value="Unassembled WGS sequence"/>
</dbReference>
<evidence type="ECO:0000256" key="2">
    <source>
        <dbReference type="ARBA" id="ARBA00010763"/>
    </source>
</evidence>
<proteinExistence type="inferred from homology"/>
<dbReference type="InterPro" id="IPR005110">
    <property type="entry name" value="MoeA_linker/N"/>
</dbReference>
<feature type="domain" description="MoaB/Mog" evidence="5">
    <location>
        <begin position="179"/>
        <end position="323"/>
    </location>
</feature>
<reference evidence="6 7" key="1">
    <citation type="submission" date="2021-04" db="EMBL/GenBank/DDBJ databases">
        <title>The complete genome sequence of Neokomagataea sp. TBRC 2177.</title>
        <authorList>
            <person name="Charoenyingcharoen P."/>
            <person name="Yukphan P."/>
        </authorList>
    </citation>
    <scope>NUCLEOTIDE SEQUENCE [LARGE SCALE GENOMIC DNA]</scope>
    <source>
        <strain evidence="6 7">TBRC 2177</strain>
    </source>
</reference>